<reference evidence="3 4" key="1">
    <citation type="submission" date="2021-01" db="EMBL/GenBank/DDBJ databases">
        <title>Whole genome shotgun sequence of Actinoplanes humidus NBRC 14915.</title>
        <authorList>
            <person name="Komaki H."/>
            <person name="Tamura T."/>
        </authorList>
    </citation>
    <scope>NUCLEOTIDE SEQUENCE [LARGE SCALE GENOMIC DNA]</scope>
    <source>
        <strain evidence="3 4">NBRC 14915</strain>
    </source>
</reference>
<dbReference type="Pfam" id="PF02397">
    <property type="entry name" value="Bac_transf"/>
    <property type="match status" value="1"/>
</dbReference>
<evidence type="ECO:0000313" key="3">
    <source>
        <dbReference type="EMBL" id="GIE22591.1"/>
    </source>
</evidence>
<dbReference type="InterPro" id="IPR003362">
    <property type="entry name" value="Bact_transf"/>
</dbReference>
<accession>A0ABQ3ZVF6</accession>
<keyword evidence="4" id="KW-1185">Reference proteome</keyword>
<gene>
    <name evidence="3" type="ORF">Ahu01nite_056930</name>
</gene>
<comment type="similarity">
    <text evidence="1">Belongs to the bacterial sugar transferase family.</text>
</comment>
<dbReference type="Proteomes" id="UP000603200">
    <property type="component" value="Unassembled WGS sequence"/>
</dbReference>
<evidence type="ECO:0000313" key="4">
    <source>
        <dbReference type="Proteomes" id="UP000603200"/>
    </source>
</evidence>
<comment type="caution">
    <text evidence="3">The sequence shown here is derived from an EMBL/GenBank/DDBJ whole genome shotgun (WGS) entry which is preliminary data.</text>
</comment>
<evidence type="ECO:0000256" key="1">
    <source>
        <dbReference type="ARBA" id="ARBA00006464"/>
    </source>
</evidence>
<dbReference type="EMBL" id="BOMN01000080">
    <property type="protein sequence ID" value="GIE22591.1"/>
    <property type="molecule type" value="Genomic_DNA"/>
</dbReference>
<evidence type="ECO:0000259" key="2">
    <source>
        <dbReference type="Pfam" id="PF02397"/>
    </source>
</evidence>
<proteinExistence type="inferred from homology"/>
<dbReference type="PANTHER" id="PTHR30576:SF10">
    <property type="entry name" value="SLL5057 PROTEIN"/>
    <property type="match status" value="1"/>
</dbReference>
<organism evidence="3 4">
    <name type="scientific">Winogradskya humida</name>
    <dbReference type="NCBI Taxonomy" id="113566"/>
    <lineage>
        <taxon>Bacteria</taxon>
        <taxon>Bacillati</taxon>
        <taxon>Actinomycetota</taxon>
        <taxon>Actinomycetes</taxon>
        <taxon>Micromonosporales</taxon>
        <taxon>Micromonosporaceae</taxon>
        <taxon>Winogradskya</taxon>
    </lineage>
</organism>
<dbReference type="RefSeq" id="WP_203839674.1">
    <property type="nucleotide sequence ID" value="NZ_BAAATV010000022.1"/>
</dbReference>
<sequence>MKRALDLLLASAGLIVLAPLLLVLWAVVRIGSPGPAVFRQERLGLHEKPFTMLKFRSMSTGANDAIHRAYVSQMLKAGDRAEPTAGLYKLEGDPRVTRLGAWLRRTSLDELPQLVNVVRGEMSLVGPRPSLAWEAELFTDEQRARFATRPGLTGLWQVSGRARLTMPQALALDVEYVRRQSLWLDLTILARTLPALRRTA</sequence>
<name>A0ABQ3ZVF6_9ACTN</name>
<feature type="domain" description="Bacterial sugar transferase" evidence="2">
    <location>
        <begin position="2"/>
        <end position="195"/>
    </location>
</feature>
<dbReference type="PANTHER" id="PTHR30576">
    <property type="entry name" value="COLANIC BIOSYNTHESIS UDP-GLUCOSE LIPID CARRIER TRANSFERASE"/>
    <property type="match status" value="1"/>
</dbReference>
<protein>
    <recommendedName>
        <fullName evidence="2">Bacterial sugar transferase domain-containing protein</fullName>
    </recommendedName>
</protein>